<dbReference type="HOGENOM" id="CLU_2799213_0_0_1"/>
<gene>
    <name evidence="1" type="ordered locus">VIT_04s0069g00310</name>
</gene>
<organism evidence="1 2">
    <name type="scientific">Vitis vinifera</name>
    <name type="common">Grape</name>
    <dbReference type="NCBI Taxonomy" id="29760"/>
    <lineage>
        <taxon>Eukaryota</taxon>
        <taxon>Viridiplantae</taxon>
        <taxon>Streptophyta</taxon>
        <taxon>Embryophyta</taxon>
        <taxon>Tracheophyta</taxon>
        <taxon>Spermatophyta</taxon>
        <taxon>Magnoliopsida</taxon>
        <taxon>eudicotyledons</taxon>
        <taxon>Gunneridae</taxon>
        <taxon>Pentapetalae</taxon>
        <taxon>rosids</taxon>
        <taxon>Vitales</taxon>
        <taxon>Vitaceae</taxon>
        <taxon>Viteae</taxon>
        <taxon>Vitis</taxon>
    </lineage>
</organism>
<dbReference type="EMBL" id="FN595500">
    <property type="protein sequence ID" value="CBI23981.3"/>
    <property type="molecule type" value="Genomic_DNA"/>
</dbReference>
<keyword evidence="2" id="KW-1185">Reference proteome</keyword>
<dbReference type="AlphaFoldDB" id="D7T0H1"/>
<dbReference type="InParanoid" id="D7T0H1"/>
<name>D7T0H1_VITVI</name>
<evidence type="ECO:0000313" key="2">
    <source>
        <dbReference type="Proteomes" id="UP000009183"/>
    </source>
</evidence>
<accession>D7T0H1</accession>
<sequence>MELSPLLQEDETQATSPEECSTLSVITSIRFQSTVNLFKVNVPVLSLQRASMHAISSMSIILLVIVSC</sequence>
<protein>
    <submittedName>
        <fullName evidence="1">Uncharacterized protein</fullName>
    </submittedName>
</protein>
<evidence type="ECO:0000313" key="1">
    <source>
        <dbReference type="EMBL" id="CBI23981.3"/>
    </source>
</evidence>
<dbReference type="PaxDb" id="29760-VIT_04s0069g00310.t01"/>
<dbReference type="Proteomes" id="UP000009183">
    <property type="component" value="Chromosome 4"/>
</dbReference>
<reference evidence="2" key="1">
    <citation type="journal article" date="2007" name="Nature">
        <title>The grapevine genome sequence suggests ancestral hexaploidization in major angiosperm phyla.</title>
        <authorList>
            <consortium name="The French-Italian Public Consortium for Grapevine Genome Characterization."/>
            <person name="Jaillon O."/>
            <person name="Aury J.-M."/>
            <person name="Noel B."/>
            <person name="Policriti A."/>
            <person name="Clepet C."/>
            <person name="Casagrande A."/>
            <person name="Choisne N."/>
            <person name="Aubourg S."/>
            <person name="Vitulo N."/>
            <person name="Jubin C."/>
            <person name="Vezzi A."/>
            <person name="Legeai F."/>
            <person name="Hugueney P."/>
            <person name="Dasilva C."/>
            <person name="Horner D."/>
            <person name="Mica E."/>
            <person name="Jublot D."/>
            <person name="Poulain J."/>
            <person name="Bruyere C."/>
            <person name="Billault A."/>
            <person name="Segurens B."/>
            <person name="Gouyvenoux M."/>
            <person name="Ugarte E."/>
            <person name="Cattonaro F."/>
            <person name="Anthouard V."/>
            <person name="Vico V."/>
            <person name="Del Fabbro C."/>
            <person name="Alaux M."/>
            <person name="Di Gaspero G."/>
            <person name="Dumas V."/>
            <person name="Felice N."/>
            <person name="Paillard S."/>
            <person name="Juman I."/>
            <person name="Moroldo M."/>
            <person name="Scalabrin S."/>
            <person name="Canaguier A."/>
            <person name="Le Clainche I."/>
            <person name="Malacrida G."/>
            <person name="Durand E."/>
            <person name="Pesole G."/>
            <person name="Laucou V."/>
            <person name="Chatelet P."/>
            <person name="Merdinoglu D."/>
            <person name="Delledonne M."/>
            <person name="Pezzotti M."/>
            <person name="Lecharny A."/>
            <person name="Scarpelli C."/>
            <person name="Artiguenave F."/>
            <person name="Pe M.E."/>
            <person name="Valle G."/>
            <person name="Morgante M."/>
            <person name="Caboche M."/>
            <person name="Adam-Blondon A.-F."/>
            <person name="Weissenbach J."/>
            <person name="Quetier F."/>
            <person name="Wincker P."/>
        </authorList>
    </citation>
    <scope>NUCLEOTIDE SEQUENCE [LARGE SCALE GENOMIC DNA]</scope>
    <source>
        <strain evidence="2">cv. Pinot noir / PN40024</strain>
    </source>
</reference>
<proteinExistence type="predicted"/>